<comment type="caution">
    <text evidence="2">The sequence shown here is derived from an EMBL/GenBank/DDBJ whole genome shotgun (WGS) entry which is preliminary data.</text>
</comment>
<dbReference type="EMBL" id="JBJJXI010000120">
    <property type="protein sequence ID" value="KAL3390306.1"/>
    <property type="molecule type" value="Genomic_DNA"/>
</dbReference>
<organism evidence="2 3">
    <name type="scientific">Trichogramma kaykai</name>
    <dbReference type="NCBI Taxonomy" id="54128"/>
    <lineage>
        <taxon>Eukaryota</taxon>
        <taxon>Metazoa</taxon>
        <taxon>Ecdysozoa</taxon>
        <taxon>Arthropoda</taxon>
        <taxon>Hexapoda</taxon>
        <taxon>Insecta</taxon>
        <taxon>Pterygota</taxon>
        <taxon>Neoptera</taxon>
        <taxon>Endopterygota</taxon>
        <taxon>Hymenoptera</taxon>
        <taxon>Apocrita</taxon>
        <taxon>Proctotrupomorpha</taxon>
        <taxon>Chalcidoidea</taxon>
        <taxon>Trichogrammatidae</taxon>
        <taxon>Trichogramma</taxon>
    </lineage>
</organism>
<accession>A0ABD2WBL1</accession>
<feature type="compositionally biased region" description="Basic and acidic residues" evidence="1">
    <location>
        <begin position="20"/>
        <end position="36"/>
    </location>
</feature>
<dbReference type="Proteomes" id="UP001627154">
    <property type="component" value="Unassembled WGS sequence"/>
</dbReference>
<name>A0ABD2WBL1_9HYME</name>
<feature type="compositionally biased region" description="Low complexity" evidence="1">
    <location>
        <begin position="1"/>
        <end position="14"/>
    </location>
</feature>
<proteinExistence type="predicted"/>
<gene>
    <name evidence="2" type="ORF">TKK_014843</name>
</gene>
<evidence type="ECO:0000313" key="3">
    <source>
        <dbReference type="Proteomes" id="UP001627154"/>
    </source>
</evidence>
<evidence type="ECO:0000313" key="2">
    <source>
        <dbReference type="EMBL" id="KAL3390306.1"/>
    </source>
</evidence>
<reference evidence="2 3" key="1">
    <citation type="journal article" date="2024" name="bioRxiv">
        <title>A reference genome for Trichogramma kaykai: A tiny desert-dwelling parasitoid wasp with competing sex-ratio distorters.</title>
        <authorList>
            <person name="Culotta J."/>
            <person name="Lindsey A.R."/>
        </authorList>
    </citation>
    <scope>NUCLEOTIDE SEQUENCE [LARGE SCALE GENOMIC DNA]</scope>
    <source>
        <strain evidence="2 3">KSX58</strain>
    </source>
</reference>
<protein>
    <submittedName>
        <fullName evidence="2">Uncharacterized protein</fullName>
    </submittedName>
</protein>
<dbReference type="AlphaFoldDB" id="A0ABD2WBL1"/>
<sequence>MRADTLAAATAHSAPQLPQFERRTNGGNDSAEKYRDQSLPNRPRSARKLAVILRVPYRDTLLYYTMLLGEQLLNDREVSLYKRE</sequence>
<evidence type="ECO:0000256" key="1">
    <source>
        <dbReference type="SAM" id="MobiDB-lite"/>
    </source>
</evidence>
<feature type="region of interest" description="Disordered" evidence="1">
    <location>
        <begin position="1"/>
        <end position="42"/>
    </location>
</feature>
<keyword evidence="3" id="KW-1185">Reference proteome</keyword>